<name>A0ABC8L3G5_ERUVS</name>
<dbReference type="Proteomes" id="UP001642260">
    <property type="component" value="Unassembled WGS sequence"/>
</dbReference>
<accession>A0ABC8L3G5</accession>
<evidence type="ECO:0000313" key="1">
    <source>
        <dbReference type="EMBL" id="CAH8373306.1"/>
    </source>
</evidence>
<evidence type="ECO:0000313" key="2">
    <source>
        <dbReference type="Proteomes" id="UP001642260"/>
    </source>
</evidence>
<dbReference type="InterPro" id="IPR046357">
    <property type="entry name" value="PPIase_dom_sf"/>
</dbReference>
<sequence>MLRSVIMCAGFHFDTEEGNRLLPRFLDSILRIRAGESKSFSLVFPESWKQENICGQRAQFTVSSSPSYLDKLNLFCFLQVDYKELFYRDLPTLDDSLADRFLPGCTTLKEVMNTWT</sequence>
<dbReference type="AlphaFoldDB" id="A0ABC8L3G5"/>
<dbReference type="Gene3D" id="3.10.50.40">
    <property type="match status" value="1"/>
</dbReference>
<proteinExistence type="predicted"/>
<comment type="caution">
    <text evidence="1">The sequence shown here is derived from an EMBL/GenBank/DDBJ whole genome shotgun (WGS) entry which is preliminary data.</text>
</comment>
<reference evidence="1 2" key="1">
    <citation type="submission" date="2022-03" db="EMBL/GenBank/DDBJ databases">
        <authorList>
            <person name="Macdonald S."/>
            <person name="Ahmed S."/>
            <person name="Newling K."/>
        </authorList>
    </citation>
    <scope>NUCLEOTIDE SEQUENCE [LARGE SCALE GENOMIC DNA]</scope>
</reference>
<dbReference type="EMBL" id="CAKOAT010441821">
    <property type="protein sequence ID" value="CAH8373306.1"/>
    <property type="molecule type" value="Genomic_DNA"/>
</dbReference>
<gene>
    <name evidence="1" type="ORF">ERUC_LOCUS31838</name>
</gene>
<organism evidence="1 2">
    <name type="scientific">Eruca vesicaria subsp. sativa</name>
    <name type="common">Garden rocket</name>
    <name type="synonym">Eruca sativa</name>
    <dbReference type="NCBI Taxonomy" id="29727"/>
    <lineage>
        <taxon>Eukaryota</taxon>
        <taxon>Viridiplantae</taxon>
        <taxon>Streptophyta</taxon>
        <taxon>Embryophyta</taxon>
        <taxon>Tracheophyta</taxon>
        <taxon>Spermatophyta</taxon>
        <taxon>Magnoliopsida</taxon>
        <taxon>eudicotyledons</taxon>
        <taxon>Gunneridae</taxon>
        <taxon>Pentapetalae</taxon>
        <taxon>rosids</taxon>
        <taxon>malvids</taxon>
        <taxon>Brassicales</taxon>
        <taxon>Brassicaceae</taxon>
        <taxon>Brassiceae</taxon>
        <taxon>Eruca</taxon>
    </lineage>
</organism>
<protein>
    <submittedName>
        <fullName evidence="1">Uncharacterized protein</fullName>
    </submittedName>
</protein>
<keyword evidence="2" id="KW-1185">Reference proteome</keyword>